<dbReference type="PANTHER" id="PTHR23024:SF467">
    <property type="entry name" value="CARBOXYLESTERASE 12-RELATED"/>
    <property type="match status" value="1"/>
</dbReference>
<name>A0AAF0WDK6_DAUCS</name>
<dbReference type="SUPFAM" id="SSF53474">
    <property type="entry name" value="alpha/beta-Hydrolases"/>
    <property type="match status" value="1"/>
</dbReference>
<dbReference type="Pfam" id="PF07859">
    <property type="entry name" value="Abhydrolase_3"/>
    <property type="match status" value="1"/>
</dbReference>
<proteinExistence type="inferred from homology"/>
<sequence>MDSPDEILYDFSPLFRVFKDGRTERLSGNDIVPASLDPTTGVESKDVTVNSISGVSARIYLPNSADKAHKLPLLVYFHGGCFVVDTAFSPLYHTHLNNLAAQANIVIVSVDYRRVPEHPLPIAYEDSWAAVQWIASHASRNGQEPWINIYADFQSFFLGGDSAGANIAHNMAVRAGSESPAGLNFTGIVLVHSFFWGKEAGPGQVILPGTRAFAEKLWLCVNPSSSGLDDPLISPDPRTYTFGCRRMIILVAEREALKHWGLYYKELLERIGWGGEVEVVETKDEDHLFHIYDPTTDKAKSLVKSIASFVNEGKRI</sequence>
<dbReference type="KEGG" id="dcr:108210009"/>
<dbReference type="InterPro" id="IPR050466">
    <property type="entry name" value="Carboxylest/Gibb_receptor"/>
</dbReference>
<dbReference type="GO" id="GO:0016787">
    <property type="term" value="F:hydrolase activity"/>
    <property type="evidence" value="ECO:0007669"/>
    <property type="project" value="InterPro"/>
</dbReference>
<evidence type="ECO:0000259" key="2">
    <source>
        <dbReference type="Pfam" id="PF07859"/>
    </source>
</evidence>
<feature type="domain" description="Alpha/beta hydrolase fold-3" evidence="2">
    <location>
        <begin position="74"/>
        <end position="290"/>
    </location>
</feature>
<reference evidence="3" key="2">
    <citation type="submission" date="2022-03" db="EMBL/GenBank/DDBJ databases">
        <title>Draft title - Genomic analysis of global carrot germplasm unveils the trajectory of domestication and the origin of high carotenoid orange carrot.</title>
        <authorList>
            <person name="Iorizzo M."/>
            <person name="Ellison S."/>
            <person name="Senalik D."/>
            <person name="Macko-Podgorni A."/>
            <person name="Grzebelus D."/>
            <person name="Bostan H."/>
            <person name="Rolling W."/>
            <person name="Curaba J."/>
            <person name="Simon P."/>
        </authorList>
    </citation>
    <scope>NUCLEOTIDE SEQUENCE</scope>
    <source>
        <tissue evidence="3">Leaf</tissue>
    </source>
</reference>
<evidence type="ECO:0000256" key="1">
    <source>
        <dbReference type="ARBA" id="ARBA00010515"/>
    </source>
</evidence>
<comment type="similarity">
    <text evidence="1">Belongs to the 'GDXG' lipolytic enzyme family.</text>
</comment>
<organism evidence="3 4">
    <name type="scientific">Daucus carota subsp. sativus</name>
    <name type="common">Carrot</name>
    <dbReference type="NCBI Taxonomy" id="79200"/>
    <lineage>
        <taxon>Eukaryota</taxon>
        <taxon>Viridiplantae</taxon>
        <taxon>Streptophyta</taxon>
        <taxon>Embryophyta</taxon>
        <taxon>Tracheophyta</taxon>
        <taxon>Spermatophyta</taxon>
        <taxon>Magnoliopsida</taxon>
        <taxon>eudicotyledons</taxon>
        <taxon>Gunneridae</taxon>
        <taxon>Pentapetalae</taxon>
        <taxon>asterids</taxon>
        <taxon>campanulids</taxon>
        <taxon>Apiales</taxon>
        <taxon>Apiaceae</taxon>
        <taxon>Apioideae</taxon>
        <taxon>Scandiceae</taxon>
        <taxon>Daucinae</taxon>
        <taxon>Daucus</taxon>
        <taxon>Daucus sect. Daucus</taxon>
    </lineage>
</organism>
<keyword evidence="4" id="KW-1185">Reference proteome</keyword>
<dbReference type="Gene3D" id="3.40.50.1820">
    <property type="entry name" value="alpha/beta hydrolase"/>
    <property type="match status" value="1"/>
</dbReference>
<accession>A0AAF0WDK6</accession>
<dbReference type="PANTHER" id="PTHR23024">
    <property type="entry name" value="ARYLACETAMIDE DEACETYLASE"/>
    <property type="match status" value="1"/>
</dbReference>
<dbReference type="Proteomes" id="UP000077755">
    <property type="component" value="Chromosome 2"/>
</dbReference>
<evidence type="ECO:0000313" key="4">
    <source>
        <dbReference type="Proteomes" id="UP000077755"/>
    </source>
</evidence>
<dbReference type="InterPro" id="IPR029058">
    <property type="entry name" value="AB_hydrolase_fold"/>
</dbReference>
<dbReference type="EMBL" id="CP093344">
    <property type="protein sequence ID" value="WOG87396.1"/>
    <property type="molecule type" value="Genomic_DNA"/>
</dbReference>
<evidence type="ECO:0000313" key="3">
    <source>
        <dbReference type="EMBL" id="WOG87396.1"/>
    </source>
</evidence>
<gene>
    <name evidence="3" type="ORF">DCAR_0206620</name>
</gene>
<reference evidence="3" key="1">
    <citation type="journal article" date="2016" name="Nat. Genet.">
        <title>A high-quality carrot genome assembly provides new insights into carotenoid accumulation and asterid genome evolution.</title>
        <authorList>
            <person name="Iorizzo M."/>
            <person name="Ellison S."/>
            <person name="Senalik D."/>
            <person name="Zeng P."/>
            <person name="Satapoomin P."/>
            <person name="Huang J."/>
            <person name="Bowman M."/>
            <person name="Iovene M."/>
            <person name="Sanseverino W."/>
            <person name="Cavagnaro P."/>
            <person name="Yildiz M."/>
            <person name="Macko-Podgorni A."/>
            <person name="Moranska E."/>
            <person name="Grzebelus E."/>
            <person name="Grzebelus D."/>
            <person name="Ashrafi H."/>
            <person name="Zheng Z."/>
            <person name="Cheng S."/>
            <person name="Spooner D."/>
            <person name="Van Deynze A."/>
            <person name="Simon P."/>
        </authorList>
    </citation>
    <scope>NUCLEOTIDE SEQUENCE</scope>
    <source>
        <tissue evidence="3">Leaf</tissue>
    </source>
</reference>
<dbReference type="InterPro" id="IPR013094">
    <property type="entry name" value="AB_hydrolase_3"/>
</dbReference>
<protein>
    <recommendedName>
        <fullName evidence="2">Alpha/beta hydrolase fold-3 domain-containing protein</fullName>
    </recommendedName>
</protein>
<dbReference type="AlphaFoldDB" id="A0AAF0WDK6"/>